<dbReference type="AlphaFoldDB" id="A0A8H7ZD00"/>
<sequence length="101" mass="11220">MAFPRRLAAHGLDKNPIQQKGMARSDTEIWPSTAHYRATVHGGYCGCSLTNLGSEYRLLMPGVPEQGVSLHRLFQKKHSLPSDAFGLQRKGPKMPPRILPI</sequence>
<feature type="region of interest" description="Disordered" evidence="1">
    <location>
        <begin position="1"/>
        <end position="24"/>
    </location>
</feature>
<evidence type="ECO:0000313" key="3">
    <source>
        <dbReference type="Proteomes" id="UP000670092"/>
    </source>
</evidence>
<dbReference type="VEuPathDB" id="FungiDB:I7I52_04147"/>
<name>A0A8H7ZD00_AJECA</name>
<protein>
    <submittedName>
        <fullName evidence="2">Uncharacterized protein</fullName>
    </submittedName>
</protein>
<evidence type="ECO:0000256" key="1">
    <source>
        <dbReference type="SAM" id="MobiDB-lite"/>
    </source>
</evidence>
<feature type="region of interest" description="Disordered" evidence="1">
    <location>
        <begin position="81"/>
        <end position="101"/>
    </location>
</feature>
<accession>A0A8H7ZD00</accession>
<comment type="caution">
    <text evidence="2">The sequence shown here is derived from an EMBL/GenBank/DDBJ whole genome shotgun (WGS) entry which is preliminary data.</text>
</comment>
<gene>
    <name evidence="2" type="ORF">I7I52_04147</name>
</gene>
<organism evidence="2 3">
    <name type="scientific">Ajellomyces capsulatus</name>
    <name type="common">Darling's disease fungus</name>
    <name type="synonym">Histoplasma capsulatum</name>
    <dbReference type="NCBI Taxonomy" id="5037"/>
    <lineage>
        <taxon>Eukaryota</taxon>
        <taxon>Fungi</taxon>
        <taxon>Dikarya</taxon>
        <taxon>Ascomycota</taxon>
        <taxon>Pezizomycotina</taxon>
        <taxon>Eurotiomycetes</taxon>
        <taxon>Eurotiomycetidae</taxon>
        <taxon>Onygenales</taxon>
        <taxon>Ajellomycetaceae</taxon>
        <taxon>Histoplasma</taxon>
    </lineage>
</organism>
<dbReference type="EMBL" id="JAEVHI010000001">
    <property type="protein sequence ID" value="KAG5305473.1"/>
    <property type="molecule type" value="Genomic_DNA"/>
</dbReference>
<evidence type="ECO:0000313" key="2">
    <source>
        <dbReference type="EMBL" id="KAG5305473.1"/>
    </source>
</evidence>
<proteinExistence type="predicted"/>
<dbReference type="Proteomes" id="UP000670092">
    <property type="component" value="Unassembled WGS sequence"/>
</dbReference>
<reference evidence="2 3" key="1">
    <citation type="submission" date="2021-01" db="EMBL/GenBank/DDBJ databases">
        <title>Chromosome-level genome assembly of a human fungal pathogen reveals clustering of transcriptionally co-regulated genes.</title>
        <authorList>
            <person name="Voorhies M."/>
            <person name="Cohen S."/>
            <person name="Shea T.P."/>
            <person name="Petrus S."/>
            <person name="Munoz J.F."/>
            <person name="Poplawski S."/>
            <person name="Goldman W.E."/>
            <person name="Michael T."/>
            <person name="Cuomo C.A."/>
            <person name="Sil A."/>
            <person name="Beyhan S."/>
        </authorList>
    </citation>
    <scope>NUCLEOTIDE SEQUENCE [LARGE SCALE GENOMIC DNA]</scope>
    <source>
        <strain evidence="2 3">G184AR</strain>
    </source>
</reference>